<reference evidence="1" key="1">
    <citation type="journal article" date="2021" name="Proc. Natl. Acad. Sci. U.S.A.">
        <title>A Catalog of Tens of Thousands of Viruses from Human Metagenomes Reveals Hidden Associations with Chronic Diseases.</title>
        <authorList>
            <person name="Tisza M.J."/>
            <person name="Buck C.B."/>
        </authorList>
    </citation>
    <scope>NUCLEOTIDE SEQUENCE</scope>
    <source>
        <strain evidence="1">Ct5ra14</strain>
    </source>
</reference>
<accession>A0A8S5T2H1</accession>
<sequence length="160" mass="19515">MTDISYVDRWKNYPGGSIPEHRIVMSIKRSPKFEDLVDITYYSVLEPIPRSSYTTHFFRFLPVKFSEYPQAPDERYWEDRNNQTPSLFDDIENEYLPEERWFGYPGFKPQQDQICIFRYIDEGFNFYDVDFFEGRTWRLREKTIFAFMPIASPEGFHRRR</sequence>
<organism evidence="1">
    <name type="scientific">Myoviridae sp. ct5ra14</name>
    <dbReference type="NCBI Taxonomy" id="2827659"/>
    <lineage>
        <taxon>Viruses</taxon>
        <taxon>Duplodnaviria</taxon>
        <taxon>Heunggongvirae</taxon>
        <taxon>Uroviricota</taxon>
        <taxon>Caudoviricetes</taxon>
    </lineage>
</organism>
<dbReference type="EMBL" id="BK032730">
    <property type="protein sequence ID" value="DAF57219.1"/>
    <property type="molecule type" value="Genomic_DNA"/>
</dbReference>
<protein>
    <submittedName>
        <fullName evidence="1">Uncharacterized protein</fullName>
    </submittedName>
</protein>
<proteinExistence type="predicted"/>
<name>A0A8S5T2H1_9CAUD</name>
<evidence type="ECO:0000313" key="1">
    <source>
        <dbReference type="EMBL" id="DAF57219.1"/>
    </source>
</evidence>